<gene>
    <name evidence="6" type="ORF">P5673_005443</name>
</gene>
<evidence type="ECO:0000256" key="4">
    <source>
        <dbReference type="SAM" id="MobiDB-lite"/>
    </source>
</evidence>
<feature type="region of interest" description="Disordered" evidence="4">
    <location>
        <begin position="1171"/>
        <end position="1257"/>
    </location>
</feature>
<dbReference type="FunFam" id="2.60.120.290:FF:000005">
    <property type="entry name" value="Procollagen C-endopeptidase enhancer 1"/>
    <property type="match status" value="2"/>
</dbReference>
<comment type="caution">
    <text evidence="3">Lacks conserved residue(s) required for the propagation of feature annotation.</text>
</comment>
<feature type="domain" description="CUB" evidence="5">
    <location>
        <begin position="664"/>
        <end position="777"/>
    </location>
</feature>
<feature type="domain" description="CUB" evidence="5">
    <location>
        <begin position="309"/>
        <end position="415"/>
    </location>
</feature>
<feature type="compositionally biased region" description="Polar residues" evidence="4">
    <location>
        <begin position="1185"/>
        <end position="1196"/>
    </location>
</feature>
<evidence type="ECO:0000313" key="7">
    <source>
        <dbReference type="Proteomes" id="UP001249851"/>
    </source>
</evidence>
<dbReference type="InterPro" id="IPR052129">
    <property type="entry name" value="Spermadhesin-Link_domain"/>
</dbReference>
<feature type="compositionally biased region" description="Polar residues" evidence="4">
    <location>
        <begin position="1214"/>
        <end position="1240"/>
    </location>
</feature>
<dbReference type="PANTHER" id="PTHR46908:SF8">
    <property type="entry name" value="C-TYPE LECTIN DOMAIN-CONTAINING PROTEIN"/>
    <property type="match status" value="1"/>
</dbReference>
<comment type="caution">
    <text evidence="6">The sequence shown here is derived from an EMBL/GenBank/DDBJ whole genome shotgun (WGS) entry which is preliminary data.</text>
</comment>
<dbReference type="FunFam" id="2.60.120.290:FF:000013">
    <property type="entry name" value="Membrane frizzled-related protein"/>
    <property type="match status" value="1"/>
</dbReference>
<reference evidence="6" key="1">
    <citation type="journal article" date="2023" name="G3 (Bethesda)">
        <title>Whole genome assembly and annotation of the endangered Caribbean coral Acropora cervicornis.</title>
        <authorList>
            <person name="Selwyn J.D."/>
            <person name="Vollmer S.V."/>
        </authorList>
    </citation>
    <scope>NUCLEOTIDE SEQUENCE</scope>
    <source>
        <strain evidence="6">K2</strain>
    </source>
</reference>
<accession>A0AAD9QYW0</accession>
<reference evidence="6" key="2">
    <citation type="journal article" date="2023" name="Science">
        <title>Genomic signatures of disease resistance in endangered staghorn corals.</title>
        <authorList>
            <person name="Vollmer S.V."/>
            <person name="Selwyn J.D."/>
            <person name="Despard B.A."/>
            <person name="Roesel C.L."/>
        </authorList>
    </citation>
    <scope>NUCLEOTIDE SEQUENCE</scope>
    <source>
        <strain evidence="6">K2</strain>
    </source>
</reference>
<keyword evidence="2 3" id="KW-1015">Disulfide bond</keyword>
<protein>
    <submittedName>
        <fullName evidence="6">Cubilin</fullName>
    </submittedName>
</protein>
<feature type="disulfide bond" evidence="3">
    <location>
        <begin position="664"/>
        <end position="691"/>
    </location>
</feature>
<dbReference type="Proteomes" id="UP001249851">
    <property type="component" value="Unassembled WGS sequence"/>
</dbReference>
<feature type="domain" description="CUB" evidence="5">
    <location>
        <begin position="416"/>
        <end position="528"/>
    </location>
</feature>
<dbReference type="CDD" id="cd00041">
    <property type="entry name" value="CUB"/>
    <property type="match status" value="3"/>
</dbReference>
<organism evidence="6 7">
    <name type="scientific">Acropora cervicornis</name>
    <name type="common">Staghorn coral</name>
    <dbReference type="NCBI Taxonomy" id="6130"/>
    <lineage>
        <taxon>Eukaryota</taxon>
        <taxon>Metazoa</taxon>
        <taxon>Cnidaria</taxon>
        <taxon>Anthozoa</taxon>
        <taxon>Hexacorallia</taxon>
        <taxon>Scleractinia</taxon>
        <taxon>Astrocoeniina</taxon>
        <taxon>Acroporidae</taxon>
        <taxon>Acropora</taxon>
    </lineage>
</organism>
<dbReference type="PROSITE" id="PS01180">
    <property type="entry name" value="CUB"/>
    <property type="match status" value="3"/>
</dbReference>
<dbReference type="EMBL" id="JARQWQ010000009">
    <property type="protein sequence ID" value="KAK2569616.1"/>
    <property type="molecule type" value="Genomic_DNA"/>
</dbReference>
<evidence type="ECO:0000256" key="3">
    <source>
        <dbReference type="PROSITE-ProRule" id="PRU00059"/>
    </source>
</evidence>
<dbReference type="Gene3D" id="2.60.120.290">
    <property type="entry name" value="Spermadhesin, CUB domain"/>
    <property type="match status" value="3"/>
</dbReference>
<evidence type="ECO:0000313" key="6">
    <source>
        <dbReference type="EMBL" id="KAK2569616.1"/>
    </source>
</evidence>
<evidence type="ECO:0000256" key="1">
    <source>
        <dbReference type="ARBA" id="ARBA00022737"/>
    </source>
</evidence>
<dbReference type="InterPro" id="IPR035914">
    <property type="entry name" value="Sperma_CUB_dom_sf"/>
</dbReference>
<keyword evidence="1" id="KW-0677">Repeat</keyword>
<dbReference type="InterPro" id="IPR031569">
    <property type="entry name" value="ApeC"/>
</dbReference>
<feature type="region of interest" description="Disordered" evidence="4">
    <location>
        <begin position="596"/>
        <end position="617"/>
    </location>
</feature>
<evidence type="ECO:0000256" key="2">
    <source>
        <dbReference type="ARBA" id="ARBA00023157"/>
    </source>
</evidence>
<dbReference type="Pfam" id="PF00431">
    <property type="entry name" value="CUB"/>
    <property type="match status" value="3"/>
</dbReference>
<proteinExistence type="predicted"/>
<dbReference type="SUPFAM" id="SSF49854">
    <property type="entry name" value="Spermadhesin, CUB domain"/>
    <property type="match status" value="3"/>
</dbReference>
<dbReference type="Pfam" id="PF16977">
    <property type="entry name" value="ApeC"/>
    <property type="match status" value="1"/>
</dbReference>
<keyword evidence="7" id="KW-1185">Reference proteome</keyword>
<name>A0AAD9QYW0_ACRCE</name>
<evidence type="ECO:0000259" key="5">
    <source>
        <dbReference type="PROSITE" id="PS01180"/>
    </source>
</evidence>
<dbReference type="SMART" id="SM00042">
    <property type="entry name" value="CUB"/>
    <property type="match status" value="3"/>
</dbReference>
<dbReference type="PANTHER" id="PTHR46908">
    <property type="entry name" value="CUBILIN-LIKE PROTEIN"/>
    <property type="match status" value="1"/>
</dbReference>
<sequence length="1289" mass="142860">MHMLAYTIKTRKASIIAFSGGSLISEAALRIEGFQFDLSSACPVPEGFQKYDFKFVCVNHTCPKKLFLLELPHFRRPQMSSWTATLRFLILVYIFEEAGSTRWPAGSYGLPRAKSGCPHADGFEWLIGRRYQDTENTASSNERSNELHFDAQVNRGGISRGFCMKTSKWSDDRRSSWPPGKYCIYKKGETCPLKLLPGEVKWDDENKNNQNKKTGTLPDGVYDADTIIKYCCSNSGDVNVPISLPALKPFFLLAYGSPQCQQVKWAVTRNEWIRFDTEDRGNSDHERGAYPYGAGIKDHNITYCYYQDCRNKLTKESGTFRSPNYPRKYPNGQLCSWNIMVNSTQRIRLIFTDFDLQEDRGTDSVTVYDGVDETGKMLGVFFGGNLPSEEGIISSSNTLFVMFQSDKNGSFKGFKCGTSLTSERGIFHSPNFPRRYPNGQLCSWNIIVSSTQRIHLIFTHFDLEEDKDTDSVTVYDGINETGKMLGMFHGGKLPSDEGIVSSSNTLSVIFQTDKSVSGTGFKASYSAVRIVAGKSSSIVETSSWPQTSLLLRPEPTSSSMSVVKTADLGISSTEYRETTSPATVYHSPSNWLVTTPSSTAENDTVKPMLAPSTTTGKDKTSLNSWDTMLIKKSTSTAMRLESTDYKLSGQITSSFKWITSPSKCGTSLLTWERGILHSPNFPRHYPNGQLCSWNIIVKSTQRIHLIFTHFDLQEDKDTDSVIVYDGIDETGKILGVFYGGKLPSEEGIVSSSNTLFVIFQTDKSGSGTGFRATYSAVRIVAGTSSSIVETSSWPQTSLLLRPEPTSSMSVVKTSDLGITSTEYRETTSPATVYHSPSNWLVTTPSSIAESDIVKPVLAPSNTTDKDKTSLYPLNTMPIEKSTFTNMRSESTDYNLSRRITTSHKTEPQQTKAIPEILSSGVETIMAPSTTTLATEEVTSPIVRVLSITQTSLTATRTSKSQPVVTATVSSSSLISRHFTSRNQKMKHPTSEMNPITSSLPETRLTFSTEGKVWTSTLLLSTSRDKAVELMKTREGVTLSYTKAETTPFYKKMMSSTETPMLKVTLASKAAISTSQAQGIVSLPKSMEADAGMISWYTNTKMTTFFTDMTSKFTDMSMLKSTLESKPEFSTTLAWEMKARSASRISNLDLATSLTKGEITSFDFEMTSSVAGKSMETSLTEREISATPSMKYSSNGEQAVRKTSTVETSRSRTEQPTSSDPEKTSPTTDKTATNSSPTRNVVAQKAEREGRQNTSWKGKRKLEAALTVIRDFENQTGDIECKRCYHHKLN</sequence>
<dbReference type="InterPro" id="IPR000859">
    <property type="entry name" value="CUB_dom"/>
</dbReference>